<reference evidence="10" key="2">
    <citation type="journal article" date="2021" name="PeerJ">
        <title>Extensive microbial diversity within the chicken gut microbiome revealed by metagenomics and culture.</title>
        <authorList>
            <person name="Gilroy R."/>
            <person name="Ravi A."/>
            <person name="Getino M."/>
            <person name="Pursley I."/>
            <person name="Horton D.L."/>
            <person name="Alikhan N.F."/>
            <person name="Baker D."/>
            <person name="Gharbi K."/>
            <person name="Hall N."/>
            <person name="Watson M."/>
            <person name="Adriaenssens E.M."/>
            <person name="Foster-Nyarko E."/>
            <person name="Jarju S."/>
            <person name="Secka A."/>
            <person name="Antonio M."/>
            <person name="Oren A."/>
            <person name="Chaudhuri R.R."/>
            <person name="La Ragione R."/>
            <person name="Hildebrand F."/>
            <person name="Pallen M.J."/>
        </authorList>
    </citation>
    <scope>NUCLEOTIDE SEQUENCE</scope>
    <source>
        <strain evidence="10">35461</strain>
    </source>
</reference>
<keyword evidence="5" id="KW-0547">Nucleotide-binding</keyword>
<dbReference type="PANTHER" id="PTHR10745">
    <property type="entry name" value="GLYCYL-TRNA SYNTHETASE/DNA POLYMERASE SUBUNIT GAMMA-2"/>
    <property type="match status" value="1"/>
</dbReference>
<dbReference type="InterPro" id="IPR006195">
    <property type="entry name" value="aa-tRNA-synth_II"/>
</dbReference>
<comment type="caution">
    <text evidence="10">The sequence shown here is derived from an EMBL/GenBank/DDBJ whole genome shotgun (WGS) entry which is preliminary data.</text>
</comment>
<evidence type="ECO:0000256" key="1">
    <source>
        <dbReference type="ARBA" id="ARBA00008226"/>
    </source>
</evidence>
<feature type="domain" description="Aminoacyl-transfer RNA synthetases class-II family profile" evidence="9">
    <location>
        <begin position="170"/>
        <end position="490"/>
    </location>
</feature>
<evidence type="ECO:0000256" key="8">
    <source>
        <dbReference type="ARBA" id="ARBA00023146"/>
    </source>
</evidence>
<dbReference type="GO" id="GO:0005737">
    <property type="term" value="C:cytoplasm"/>
    <property type="evidence" value="ECO:0007669"/>
    <property type="project" value="InterPro"/>
</dbReference>
<evidence type="ECO:0000313" key="10">
    <source>
        <dbReference type="EMBL" id="HIV08903.1"/>
    </source>
</evidence>
<dbReference type="FunFam" id="3.40.50.800:FF:000002">
    <property type="entry name" value="Glycine--tRNA ligase"/>
    <property type="match status" value="1"/>
</dbReference>
<dbReference type="Pfam" id="PF03129">
    <property type="entry name" value="HGTP_anticodon"/>
    <property type="match status" value="1"/>
</dbReference>
<gene>
    <name evidence="10" type="ORF">IAC79_02150</name>
</gene>
<dbReference type="InterPro" id="IPR045864">
    <property type="entry name" value="aa-tRNA-synth_II/BPL/LPL"/>
</dbReference>
<keyword evidence="7" id="KW-0648">Protein biosynthesis</keyword>
<dbReference type="InterPro" id="IPR036621">
    <property type="entry name" value="Anticodon-bd_dom_sf"/>
</dbReference>
<dbReference type="Proteomes" id="UP000886845">
    <property type="component" value="Unassembled WGS sequence"/>
</dbReference>
<dbReference type="PRINTS" id="PR01043">
    <property type="entry name" value="TRNASYNTHGLY"/>
</dbReference>
<organism evidence="10 11">
    <name type="scientific">Candidatus Spyradenecus faecavium</name>
    <dbReference type="NCBI Taxonomy" id="2840947"/>
    <lineage>
        <taxon>Bacteria</taxon>
        <taxon>Pseudomonadati</taxon>
        <taxon>Lentisphaerota</taxon>
        <taxon>Lentisphaeria</taxon>
        <taxon>Lentisphaerales</taxon>
        <taxon>Lentisphaeraceae</taxon>
        <taxon>Lentisphaeraceae incertae sedis</taxon>
        <taxon>Candidatus Spyradenecus</taxon>
    </lineage>
</organism>
<keyword evidence="4 10" id="KW-0436">Ligase</keyword>
<dbReference type="InterPro" id="IPR033731">
    <property type="entry name" value="GlyRS-like_core"/>
</dbReference>
<dbReference type="EC" id="6.1.1.14" evidence="2"/>
<dbReference type="InterPro" id="IPR027031">
    <property type="entry name" value="Gly-tRNA_synthase/POLG2"/>
</dbReference>
<dbReference type="InterPro" id="IPR002315">
    <property type="entry name" value="tRNA-synt_gly"/>
</dbReference>
<keyword evidence="8" id="KW-0030">Aminoacyl-tRNA synthetase</keyword>
<evidence type="ECO:0000256" key="5">
    <source>
        <dbReference type="ARBA" id="ARBA00022741"/>
    </source>
</evidence>
<proteinExistence type="inferred from homology"/>
<dbReference type="AlphaFoldDB" id="A0A9D1NM50"/>
<evidence type="ECO:0000256" key="4">
    <source>
        <dbReference type="ARBA" id="ARBA00022598"/>
    </source>
</evidence>
<reference evidence="10" key="1">
    <citation type="submission" date="2020-10" db="EMBL/GenBank/DDBJ databases">
        <authorList>
            <person name="Gilroy R."/>
        </authorList>
    </citation>
    <scope>NUCLEOTIDE SEQUENCE</scope>
    <source>
        <strain evidence="10">35461</strain>
    </source>
</reference>
<dbReference type="SUPFAM" id="SSF52954">
    <property type="entry name" value="Class II aaRS ABD-related"/>
    <property type="match status" value="1"/>
</dbReference>
<sequence length="587" mass="66663">MDKKEAPKSALDALVSLCKRRGFIFQSSEVYGGFAGFWDYGPLGCELKRNIKERWWRFMVRDREDVEGLDASIIMHPAIWKASGHLDTFSDPMSMCKGNCRKLMRADQIWEIFEDSPIKAALEPLVGDAGAVANWCKGKGKNVAPGLYTVQHPERLEAIFETLKTVPDVRALFILLATPAGEPEALPCPNCGGVMTEPRPFNLMFKTVVGPIDDPSNVAYLRPETAQAIFAEFPNVMVSSRQAPPFGIGQIGKSFRNEVTPRNYIFRSREFEQMELEFFIKPDEAVELLCGRVEPLTDDTDLSEPKPEWGWACWHKYWVEQRKQWLVANGLPKDSFVEYWQKPDELAHYARACVDIEYRFPFGTQELEGIAARSDFDLSRHQEHSGKSMEVFDEPLKLAVKKLSDDEKAAFRAKVVAEWQGRGKTAEAANAFIDRLFEGKYIPHVIEPSAGVDRMALALLCDAYEEQRLVDEKGKEDVRTVLHLAPAIAPVKVAVFPLVKNRPELRNLARDIFKRLQKRWNCFWDETGAIGRRYRRQDEIGTPFCVTVDFDTLEKDGTVTLRDRDSMTQERISVDDLIAKVDAAVNG</sequence>
<dbReference type="PANTHER" id="PTHR10745:SF8">
    <property type="entry name" value="DNA POLYMERASE SUBUNIT GAMMA-2, MITOCHONDRIAL"/>
    <property type="match status" value="1"/>
</dbReference>
<dbReference type="Gene3D" id="3.40.50.800">
    <property type="entry name" value="Anticodon-binding domain"/>
    <property type="match status" value="1"/>
</dbReference>
<dbReference type="GO" id="GO:0005524">
    <property type="term" value="F:ATP binding"/>
    <property type="evidence" value="ECO:0007669"/>
    <property type="project" value="UniProtKB-KW"/>
</dbReference>
<dbReference type="NCBIfam" id="NF003211">
    <property type="entry name" value="PRK04173.1"/>
    <property type="match status" value="1"/>
</dbReference>
<dbReference type="InterPro" id="IPR004154">
    <property type="entry name" value="Anticodon-bd"/>
</dbReference>
<protein>
    <recommendedName>
        <fullName evidence="2">glycine--tRNA ligase</fullName>
        <ecNumber evidence="2">6.1.1.14</ecNumber>
    </recommendedName>
</protein>
<dbReference type="PROSITE" id="PS50862">
    <property type="entry name" value="AA_TRNA_LIGASE_II"/>
    <property type="match status" value="1"/>
</dbReference>
<evidence type="ECO:0000313" key="11">
    <source>
        <dbReference type="Proteomes" id="UP000886845"/>
    </source>
</evidence>
<evidence type="ECO:0000259" key="9">
    <source>
        <dbReference type="PROSITE" id="PS50862"/>
    </source>
</evidence>
<keyword evidence="6" id="KW-0067">ATP-binding</keyword>
<evidence type="ECO:0000256" key="3">
    <source>
        <dbReference type="ARBA" id="ARBA00022490"/>
    </source>
</evidence>
<dbReference type="GO" id="GO:0004820">
    <property type="term" value="F:glycine-tRNA ligase activity"/>
    <property type="evidence" value="ECO:0007669"/>
    <property type="project" value="UniProtKB-EC"/>
</dbReference>
<dbReference type="NCBIfam" id="TIGR00389">
    <property type="entry name" value="glyS_dimeric"/>
    <property type="match status" value="1"/>
</dbReference>
<evidence type="ECO:0000256" key="7">
    <source>
        <dbReference type="ARBA" id="ARBA00022917"/>
    </source>
</evidence>
<name>A0A9D1NM50_9BACT</name>
<evidence type="ECO:0000256" key="6">
    <source>
        <dbReference type="ARBA" id="ARBA00022840"/>
    </source>
</evidence>
<dbReference type="GO" id="GO:0070062">
    <property type="term" value="C:extracellular exosome"/>
    <property type="evidence" value="ECO:0007669"/>
    <property type="project" value="UniProtKB-ARBA"/>
</dbReference>
<dbReference type="CDD" id="cd00774">
    <property type="entry name" value="GlyRS-like_core"/>
    <property type="match status" value="1"/>
</dbReference>
<dbReference type="CDD" id="cd00858">
    <property type="entry name" value="GlyRS_anticodon"/>
    <property type="match status" value="1"/>
</dbReference>
<keyword evidence="3" id="KW-0963">Cytoplasm</keyword>
<dbReference type="EMBL" id="DVOR01000067">
    <property type="protein sequence ID" value="HIV08903.1"/>
    <property type="molecule type" value="Genomic_DNA"/>
</dbReference>
<evidence type="ECO:0000256" key="2">
    <source>
        <dbReference type="ARBA" id="ARBA00012829"/>
    </source>
</evidence>
<accession>A0A9D1NM50</accession>
<comment type="similarity">
    <text evidence="1">Belongs to the class-II aminoacyl-tRNA synthetase family.</text>
</comment>
<dbReference type="GO" id="GO:0004081">
    <property type="term" value="F:bis(5'-nucleosyl)-tetraphosphatase (asymmetrical) activity"/>
    <property type="evidence" value="ECO:0007669"/>
    <property type="project" value="UniProtKB-ARBA"/>
</dbReference>
<dbReference type="GO" id="GO:0015966">
    <property type="term" value="P:diadenosine tetraphosphate biosynthetic process"/>
    <property type="evidence" value="ECO:0007669"/>
    <property type="project" value="UniProtKB-ARBA"/>
</dbReference>
<dbReference type="GO" id="GO:1990742">
    <property type="term" value="C:microvesicle"/>
    <property type="evidence" value="ECO:0007669"/>
    <property type="project" value="UniProtKB-ARBA"/>
</dbReference>
<dbReference type="Gene3D" id="3.30.930.10">
    <property type="entry name" value="Bira Bifunctional Protein, Domain 2"/>
    <property type="match status" value="1"/>
</dbReference>
<dbReference type="GO" id="GO:0006426">
    <property type="term" value="P:glycyl-tRNA aminoacylation"/>
    <property type="evidence" value="ECO:0007669"/>
    <property type="project" value="InterPro"/>
</dbReference>
<dbReference type="SUPFAM" id="SSF55681">
    <property type="entry name" value="Class II aaRS and biotin synthetases"/>
    <property type="match status" value="1"/>
</dbReference>